<keyword evidence="12" id="KW-1185">Reference proteome</keyword>
<evidence type="ECO:0000256" key="2">
    <source>
        <dbReference type="ARBA" id="ARBA00007613"/>
    </source>
</evidence>
<dbReference type="NCBIfam" id="TIGR01845">
    <property type="entry name" value="outer_NodT"/>
    <property type="match status" value="1"/>
</dbReference>
<comment type="caution">
    <text evidence="11">The sequence shown here is derived from an EMBL/GenBank/DDBJ whole genome shotgun (WGS) entry which is preliminary data.</text>
</comment>
<evidence type="ECO:0000256" key="7">
    <source>
        <dbReference type="ARBA" id="ARBA00023139"/>
    </source>
</evidence>
<evidence type="ECO:0000256" key="5">
    <source>
        <dbReference type="ARBA" id="ARBA00022729"/>
    </source>
</evidence>
<dbReference type="SUPFAM" id="SSF56954">
    <property type="entry name" value="Outer membrane efflux proteins (OEP)"/>
    <property type="match status" value="1"/>
</dbReference>
<dbReference type="STRING" id="55209.HA50_20180"/>
<gene>
    <name evidence="11" type="ORF">HA50_20180</name>
</gene>
<sequence length="484" mass="52184">MTLFFSSHRRAMLAIAVASALLAGCANPHGLHTSNHMLDANSLQAQDTLKNAHLSAANWPKTQWWQSFGDPQLNHLIGDAMASSPDLQVVNAQADKANAQVIAADAERYPDVDLNAGITRSRIAKVDDPLLQGKSYSTLRTANVGLSYTFDLWGGKKDAAEAALGQARASELDRQASQLTLAANVTRAWNNLNLAWTNADLAKQAADRANGIAKIQQQYVSAGLTSDYQYKQALSQQKTAEATLTEAQQNVTDAGIQLSTLIGKGPDYWHSLKPAKLNVPTAALLPGSIPADLLGRRPDVVAARWRVEASAKDIAATKTEFYPNINLVAEAGTRSLLGDALFGAPSRFFNVGPSLSLPIFDAGKRRADLAESNANWDLAVAQYNKLLISSLGNVSDTITQLQSIQDQLAQQESADQLIHSSWDDLNREYTAGLRPYLDVLTIQNQLIESDQKLAALKAQQINLAVVLIEDLGGGFQNSETAPHS</sequence>
<reference evidence="11 12" key="1">
    <citation type="journal article" date="2017" name="Antonie Van Leeuwenhoek">
        <title>Phylogenomic resolution of the bacterial genus Pantoea and its relationship with Erwinia and Tatumella.</title>
        <authorList>
            <person name="Palmer M."/>
            <person name="Steenkamp E.T."/>
            <person name="Coetzee M.P."/>
            <person name="Chan W.Y."/>
            <person name="van Zyl E."/>
            <person name="De Maayer P."/>
            <person name="Coutinho T.A."/>
            <person name="Blom J."/>
            <person name="Smits T.H."/>
            <person name="Duffy B."/>
            <person name="Venter S.N."/>
        </authorList>
    </citation>
    <scope>NUCLEOTIDE SEQUENCE [LARGE SCALE GENOMIC DNA]</scope>
    <source>
        <strain evidence="11 12">LMG 2657</strain>
    </source>
</reference>
<evidence type="ECO:0000256" key="4">
    <source>
        <dbReference type="ARBA" id="ARBA00022692"/>
    </source>
</evidence>
<dbReference type="Gene3D" id="2.20.200.10">
    <property type="entry name" value="Outer membrane efflux proteins (OEP)"/>
    <property type="match status" value="1"/>
</dbReference>
<dbReference type="PANTHER" id="PTHR30203:SF20">
    <property type="entry name" value="MULTIDRUG RESISTANCE OUTER MEMBRANE PROTEIN MDTP-RELATED"/>
    <property type="match status" value="1"/>
</dbReference>
<evidence type="ECO:0000256" key="6">
    <source>
        <dbReference type="ARBA" id="ARBA00023136"/>
    </source>
</evidence>
<organism evidence="11 12">
    <name type="scientific">Pantoea cypripedii</name>
    <name type="common">Pectobacterium cypripedii</name>
    <name type="synonym">Erwinia cypripedii</name>
    <dbReference type="NCBI Taxonomy" id="55209"/>
    <lineage>
        <taxon>Bacteria</taxon>
        <taxon>Pseudomonadati</taxon>
        <taxon>Pseudomonadota</taxon>
        <taxon>Gammaproteobacteria</taxon>
        <taxon>Enterobacterales</taxon>
        <taxon>Erwiniaceae</taxon>
        <taxon>Pantoea</taxon>
    </lineage>
</organism>
<keyword evidence="5 10" id="KW-0732">Signal</keyword>
<accession>A0A1X1EZY6</accession>
<keyword evidence="7 10" id="KW-0564">Palmitate</keyword>
<dbReference type="AlphaFoldDB" id="A0A1X1EZY6"/>
<dbReference type="Gene3D" id="1.20.1600.10">
    <property type="entry name" value="Outer membrane efflux proteins (OEP)"/>
    <property type="match status" value="1"/>
</dbReference>
<evidence type="ECO:0000313" key="11">
    <source>
        <dbReference type="EMBL" id="ORM95541.1"/>
    </source>
</evidence>
<dbReference type="InterPro" id="IPR010131">
    <property type="entry name" value="MdtP/NodT-like"/>
</dbReference>
<keyword evidence="4 10" id="KW-0812">Transmembrane</keyword>
<proteinExistence type="inferred from homology"/>
<evidence type="ECO:0000256" key="9">
    <source>
        <dbReference type="ARBA" id="ARBA00037313"/>
    </source>
</evidence>
<feature type="chain" id="PRO_5011809091" evidence="10">
    <location>
        <begin position="29"/>
        <end position="484"/>
    </location>
</feature>
<dbReference type="Proteomes" id="UP000193749">
    <property type="component" value="Unassembled WGS sequence"/>
</dbReference>
<dbReference type="PANTHER" id="PTHR30203">
    <property type="entry name" value="OUTER MEMBRANE CATION EFFLUX PROTEIN"/>
    <property type="match status" value="1"/>
</dbReference>
<evidence type="ECO:0000256" key="10">
    <source>
        <dbReference type="RuleBase" id="RU362097"/>
    </source>
</evidence>
<dbReference type="InterPro" id="IPR003423">
    <property type="entry name" value="OMP_efflux"/>
</dbReference>
<protein>
    <submittedName>
        <fullName evidence="11">Multidrug RND transporter</fullName>
    </submittedName>
</protein>
<evidence type="ECO:0000256" key="3">
    <source>
        <dbReference type="ARBA" id="ARBA00022452"/>
    </source>
</evidence>
<feature type="signal peptide" evidence="10">
    <location>
        <begin position="1"/>
        <end position="28"/>
    </location>
</feature>
<dbReference type="GO" id="GO:0009279">
    <property type="term" value="C:cell outer membrane"/>
    <property type="evidence" value="ECO:0007669"/>
    <property type="project" value="UniProtKB-SubCell"/>
</dbReference>
<evidence type="ECO:0000256" key="8">
    <source>
        <dbReference type="ARBA" id="ARBA00023288"/>
    </source>
</evidence>
<comment type="subcellular location">
    <subcellularLocation>
        <location evidence="1 10">Cell outer membrane</location>
        <topology evidence="1 10">Lipid-anchor</topology>
    </subcellularLocation>
</comment>
<evidence type="ECO:0000313" key="12">
    <source>
        <dbReference type="Proteomes" id="UP000193749"/>
    </source>
</evidence>
<keyword evidence="6 10" id="KW-0472">Membrane</keyword>
<evidence type="ECO:0000256" key="1">
    <source>
        <dbReference type="ARBA" id="ARBA00004459"/>
    </source>
</evidence>
<keyword evidence="3 10" id="KW-1134">Transmembrane beta strand</keyword>
<dbReference type="Pfam" id="PF02321">
    <property type="entry name" value="OEP"/>
    <property type="match status" value="2"/>
</dbReference>
<name>A0A1X1EZY6_PANCY</name>
<keyword evidence="8 10" id="KW-0449">Lipoprotein</keyword>
<dbReference type="GO" id="GO:0015562">
    <property type="term" value="F:efflux transmembrane transporter activity"/>
    <property type="evidence" value="ECO:0007669"/>
    <property type="project" value="InterPro"/>
</dbReference>
<dbReference type="EMBL" id="MLJI01000001">
    <property type="protein sequence ID" value="ORM95541.1"/>
    <property type="molecule type" value="Genomic_DNA"/>
</dbReference>
<comment type="function">
    <text evidence="9">Could be involved in resistance to puromycin, acriflavine and tetraphenylarsonium chloride.</text>
</comment>
<comment type="similarity">
    <text evidence="2 10">Belongs to the outer membrane factor (OMF) (TC 1.B.17) family.</text>
</comment>